<feature type="domain" description="DUF1266" evidence="1">
    <location>
        <begin position="77"/>
        <end position="235"/>
    </location>
</feature>
<dbReference type="AlphaFoldDB" id="A0A412Z7P4"/>
<dbReference type="PANTHER" id="PTHR38743:SF2">
    <property type="entry name" value="DUF2185 DOMAIN-CONTAINING PROTEIN"/>
    <property type="match status" value="1"/>
</dbReference>
<evidence type="ECO:0000259" key="2">
    <source>
        <dbReference type="Pfam" id="PF09951"/>
    </source>
</evidence>
<sequence>MDRVSQAVKDLVEEIQRMPEAPDPAETDRHAFTLLLSGIAACRRAPGIPCHMGYRTLYRCGDEPASEELKAHLFRLYGIYDRESLEKVCMEQFTSGREYEQFMTFWCDAPLFDLEELEEKGRRAFETRFKRASLFRPYVGERGFYAWDINERIGLGRLACACGIIDRETFDELTDYQVRKAQVFYHTFKDYAVSCICGAVYDVPGGDEEDMLSFLDLNRKLALHLLEEGGAWYRNAWYAPEKREWVSLLPHNGGCIVSKQIEEGRAIGYMYRDSRPSEQWADTGWRFFAGDESDEYSRNPDNFTIWSLNDICNLDATILGYAEAKEGSAFGRNAKGEWQRER</sequence>
<organism evidence="3 4">
    <name type="scientific">Enterocloster bolteae</name>
    <dbReference type="NCBI Taxonomy" id="208479"/>
    <lineage>
        <taxon>Bacteria</taxon>
        <taxon>Bacillati</taxon>
        <taxon>Bacillota</taxon>
        <taxon>Clostridia</taxon>
        <taxon>Lachnospirales</taxon>
        <taxon>Lachnospiraceae</taxon>
        <taxon>Enterocloster</taxon>
    </lineage>
</organism>
<dbReference type="Proteomes" id="UP000284543">
    <property type="component" value="Unassembled WGS sequence"/>
</dbReference>
<feature type="domain" description="Immunity protein Imm33" evidence="2">
    <location>
        <begin position="255"/>
        <end position="340"/>
    </location>
</feature>
<dbReference type="EMBL" id="QRZM01000004">
    <property type="protein sequence ID" value="RGV76064.1"/>
    <property type="molecule type" value="Genomic_DNA"/>
</dbReference>
<dbReference type="RefSeq" id="WP_002565247.1">
    <property type="nucleotide sequence ID" value="NZ_CABKUK010000001.1"/>
</dbReference>
<gene>
    <name evidence="3" type="ORF">DWW02_11840</name>
</gene>
<name>A0A412Z7P4_9FIRM</name>
<dbReference type="InterPro" id="IPR018689">
    <property type="entry name" value="Imm33_dom"/>
</dbReference>
<reference evidence="3 4" key="1">
    <citation type="submission" date="2018-08" db="EMBL/GenBank/DDBJ databases">
        <title>A genome reference for cultivated species of the human gut microbiota.</title>
        <authorList>
            <person name="Zou Y."/>
            <person name="Xue W."/>
            <person name="Luo G."/>
        </authorList>
    </citation>
    <scope>NUCLEOTIDE SEQUENCE [LARGE SCALE GENOMIC DNA]</scope>
    <source>
        <strain evidence="3 4">AF14-18</strain>
    </source>
</reference>
<dbReference type="PANTHER" id="PTHR38743">
    <property type="entry name" value="SIMILAR TO GLYOXYLASE I FAMILY PROTEIN"/>
    <property type="match status" value="1"/>
</dbReference>
<comment type="caution">
    <text evidence="3">The sequence shown here is derived from an EMBL/GenBank/DDBJ whole genome shotgun (WGS) entry which is preliminary data.</text>
</comment>
<dbReference type="InterPro" id="IPR009677">
    <property type="entry name" value="DUF1266"/>
</dbReference>
<dbReference type="Pfam" id="PF06889">
    <property type="entry name" value="DUF1266"/>
    <property type="match status" value="1"/>
</dbReference>
<protein>
    <submittedName>
        <fullName evidence="3">DUF2185 domain-containing protein</fullName>
    </submittedName>
</protein>
<dbReference type="Pfam" id="PF09951">
    <property type="entry name" value="Imm33"/>
    <property type="match status" value="1"/>
</dbReference>
<evidence type="ECO:0000313" key="4">
    <source>
        <dbReference type="Proteomes" id="UP000284543"/>
    </source>
</evidence>
<accession>A0A412Z7P4</accession>
<evidence type="ECO:0000313" key="3">
    <source>
        <dbReference type="EMBL" id="RGV76064.1"/>
    </source>
</evidence>
<proteinExistence type="predicted"/>
<dbReference type="KEGG" id="cbol:CGC65_20405"/>
<evidence type="ECO:0000259" key="1">
    <source>
        <dbReference type="Pfam" id="PF06889"/>
    </source>
</evidence>